<accession>A0AAR5P564</accession>
<name>A0AAR5P564_DENPD</name>
<keyword evidence="5 9" id="KW-1133">Transmembrane helix</keyword>
<feature type="transmembrane region" description="Helical" evidence="9">
    <location>
        <begin position="295"/>
        <end position="314"/>
    </location>
</feature>
<evidence type="ECO:0000256" key="2">
    <source>
        <dbReference type="ARBA" id="ARBA00022606"/>
    </source>
</evidence>
<feature type="transmembrane region" description="Helical" evidence="9">
    <location>
        <begin position="12"/>
        <end position="30"/>
    </location>
</feature>
<dbReference type="Pfam" id="PF02949">
    <property type="entry name" value="7tm_6"/>
    <property type="match status" value="1"/>
</dbReference>
<evidence type="ECO:0000256" key="5">
    <source>
        <dbReference type="ARBA" id="ARBA00022989"/>
    </source>
</evidence>
<proteinExistence type="inferred from homology"/>
<reference evidence="10" key="2">
    <citation type="submission" date="2024-08" db="UniProtKB">
        <authorList>
            <consortium name="EnsemblMetazoa"/>
        </authorList>
    </citation>
    <scope>IDENTIFICATION</scope>
</reference>
<evidence type="ECO:0000256" key="4">
    <source>
        <dbReference type="ARBA" id="ARBA00022725"/>
    </source>
</evidence>
<dbReference type="InterPro" id="IPR004117">
    <property type="entry name" value="7tm6_olfct_rcpt"/>
</dbReference>
<dbReference type="Proteomes" id="UP000019118">
    <property type="component" value="Unassembled WGS sequence"/>
</dbReference>
<evidence type="ECO:0000256" key="7">
    <source>
        <dbReference type="ARBA" id="ARBA00023170"/>
    </source>
</evidence>
<dbReference type="GO" id="GO:0007165">
    <property type="term" value="P:signal transduction"/>
    <property type="evidence" value="ECO:0007669"/>
    <property type="project" value="UniProtKB-KW"/>
</dbReference>
<keyword evidence="6 9" id="KW-0472">Membrane</keyword>
<feature type="transmembrane region" description="Helical" evidence="9">
    <location>
        <begin position="132"/>
        <end position="155"/>
    </location>
</feature>
<feature type="transmembrane region" description="Helical" evidence="9">
    <location>
        <begin position="42"/>
        <end position="61"/>
    </location>
</feature>
<protein>
    <recommendedName>
        <fullName evidence="9">Odorant receptor</fullName>
    </recommendedName>
</protein>
<dbReference type="GO" id="GO:0005549">
    <property type="term" value="F:odorant binding"/>
    <property type="evidence" value="ECO:0007669"/>
    <property type="project" value="InterPro"/>
</dbReference>
<dbReference type="AlphaFoldDB" id="A0AAR5P564"/>
<evidence type="ECO:0000256" key="9">
    <source>
        <dbReference type="RuleBase" id="RU351113"/>
    </source>
</evidence>
<evidence type="ECO:0000256" key="6">
    <source>
        <dbReference type="ARBA" id="ARBA00023136"/>
    </source>
</evidence>
<evidence type="ECO:0000256" key="3">
    <source>
        <dbReference type="ARBA" id="ARBA00022692"/>
    </source>
</evidence>
<organism evidence="10 11">
    <name type="scientific">Dendroctonus ponderosae</name>
    <name type="common">Mountain pine beetle</name>
    <dbReference type="NCBI Taxonomy" id="77166"/>
    <lineage>
        <taxon>Eukaryota</taxon>
        <taxon>Metazoa</taxon>
        <taxon>Ecdysozoa</taxon>
        <taxon>Arthropoda</taxon>
        <taxon>Hexapoda</taxon>
        <taxon>Insecta</taxon>
        <taxon>Pterygota</taxon>
        <taxon>Neoptera</taxon>
        <taxon>Endopterygota</taxon>
        <taxon>Coleoptera</taxon>
        <taxon>Polyphaga</taxon>
        <taxon>Cucujiformia</taxon>
        <taxon>Curculionidae</taxon>
        <taxon>Scolytinae</taxon>
        <taxon>Dendroctonus</taxon>
    </lineage>
</organism>
<evidence type="ECO:0000313" key="10">
    <source>
        <dbReference type="EnsemblMetazoa" id="XP_019755731.1"/>
    </source>
</evidence>
<keyword evidence="3 9" id="KW-0812">Transmembrane</keyword>
<comment type="similarity">
    <text evidence="9">Belongs to the insect chemoreceptor superfamily. Heteromeric odorant receptor channel (TC 1.A.69) family.</text>
</comment>
<dbReference type="GO" id="GO:0005886">
    <property type="term" value="C:plasma membrane"/>
    <property type="evidence" value="ECO:0007669"/>
    <property type="project" value="UniProtKB-SubCell"/>
</dbReference>
<comment type="subcellular location">
    <subcellularLocation>
        <location evidence="9">Cell membrane</location>
        <topology evidence="9">Multi-pass membrane protein</topology>
    </subcellularLocation>
    <subcellularLocation>
        <location evidence="1">Membrane</location>
        <topology evidence="1">Multi-pass membrane protein</topology>
    </subcellularLocation>
</comment>
<reference evidence="11" key="1">
    <citation type="journal article" date="2013" name="Genome Biol.">
        <title>Draft genome of the mountain pine beetle, Dendroctonus ponderosae Hopkins, a major forest pest.</title>
        <authorList>
            <person name="Keeling C.I."/>
            <person name="Yuen M.M."/>
            <person name="Liao N.Y."/>
            <person name="Docking T.R."/>
            <person name="Chan S.K."/>
            <person name="Taylor G.A."/>
            <person name="Palmquist D.L."/>
            <person name="Jackman S.D."/>
            <person name="Nguyen A."/>
            <person name="Li M."/>
            <person name="Henderson H."/>
            <person name="Janes J.K."/>
            <person name="Zhao Y."/>
            <person name="Pandoh P."/>
            <person name="Moore R."/>
            <person name="Sperling F.A."/>
            <person name="Huber D.P."/>
            <person name="Birol I."/>
            <person name="Jones S.J."/>
            <person name="Bohlmann J."/>
        </authorList>
    </citation>
    <scope>NUCLEOTIDE SEQUENCE</scope>
</reference>
<comment type="caution">
    <text evidence="9">Lacks conserved residue(s) required for the propagation of feature annotation.</text>
</comment>
<evidence type="ECO:0000256" key="1">
    <source>
        <dbReference type="ARBA" id="ARBA00004141"/>
    </source>
</evidence>
<keyword evidence="11" id="KW-1185">Reference proteome</keyword>
<sequence length="362" mass="42244">METARLSKVPELFLLLCGLWPFKITNNILFTKMYNFYTKYQLISYVSVILNLLLNLVYTLVKRNQPERIISSLNMFIIVFEICLKVVIFQLQKVPLMFSEISKYEAAMRASNDAQVRKYYEQEVQYCRRVNIFQFLVTFFACSGFAHISIMRVVASEDMSEFKNTPFMHDLWYPFKREKHMPWVMTVAILCDTQGLFCNAASQSTLICLMIYARTRLIILQIRLKKFDKIAQEQYHGNAERAIKELINEHQDLIKFVQLLNDRTKYVLLLEFILNSLCVASGTLQFLIIDTPAGRLSTFCLNFYIVVQIFILSWHANEITEQGLGVAASIAASNWHKQNYEGGLLIHVHHETEYWQINSTTT</sequence>
<dbReference type="PANTHER" id="PTHR21137">
    <property type="entry name" value="ODORANT RECEPTOR"/>
    <property type="match status" value="1"/>
</dbReference>
<keyword evidence="8 9" id="KW-0807">Transducer</keyword>
<keyword evidence="2 9" id="KW-0716">Sensory transduction</keyword>
<dbReference type="EnsemblMetazoa" id="XM_019900172.1">
    <property type="protein sequence ID" value="XP_019755731.1"/>
    <property type="gene ID" value="LOC109534482"/>
</dbReference>
<evidence type="ECO:0000313" key="11">
    <source>
        <dbReference type="Proteomes" id="UP000019118"/>
    </source>
</evidence>
<feature type="transmembrane region" description="Helical" evidence="9">
    <location>
        <begin position="266"/>
        <end position="289"/>
    </location>
</feature>
<dbReference type="GeneID" id="109534482"/>
<dbReference type="GO" id="GO:0004984">
    <property type="term" value="F:olfactory receptor activity"/>
    <property type="evidence" value="ECO:0007669"/>
    <property type="project" value="InterPro"/>
</dbReference>
<keyword evidence="7 9" id="KW-0675">Receptor</keyword>
<evidence type="ECO:0000256" key="8">
    <source>
        <dbReference type="ARBA" id="ARBA00023224"/>
    </source>
</evidence>
<dbReference type="PANTHER" id="PTHR21137:SF40">
    <property type="entry name" value="ODORANT RECEPTOR 56A"/>
    <property type="match status" value="1"/>
</dbReference>
<feature type="transmembrane region" description="Helical" evidence="9">
    <location>
        <begin position="73"/>
        <end position="91"/>
    </location>
</feature>
<keyword evidence="4 9" id="KW-0552">Olfaction</keyword>